<dbReference type="PANTHER" id="PTHR30146:SF146">
    <property type="entry name" value="HTH-TYPE TRANSCRIPTIONAL REGULATOR TRER"/>
    <property type="match status" value="1"/>
</dbReference>
<dbReference type="PANTHER" id="PTHR30146">
    <property type="entry name" value="LACI-RELATED TRANSCRIPTIONAL REPRESSOR"/>
    <property type="match status" value="1"/>
</dbReference>
<evidence type="ECO:0000313" key="5">
    <source>
        <dbReference type="EMBL" id="MBC5682462.1"/>
    </source>
</evidence>
<evidence type="ECO:0000256" key="2">
    <source>
        <dbReference type="ARBA" id="ARBA00023125"/>
    </source>
</evidence>
<keyword evidence="1" id="KW-0805">Transcription regulation</keyword>
<keyword evidence="2 5" id="KW-0238">DNA-binding</keyword>
<organism evidence="5 6">
    <name type="scientific">Ruminococcus hominis</name>
    <dbReference type="NCBI Taxonomy" id="2763065"/>
    <lineage>
        <taxon>Bacteria</taxon>
        <taxon>Bacillati</taxon>
        <taxon>Bacillota</taxon>
        <taxon>Clostridia</taxon>
        <taxon>Eubacteriales</taxon>
        <taxon>Oscillospiraceae</taxon>
        <taxon>Ruminococcus</taxon>
    </lineage>
</organism>
<evidence type="ECO:0000259" key="4">
    <source>
        <dbReference type="PROSITE" id="PS50932"/>
    </source>
</evidence>
<dbReference type="EMBL" id="JACOPE010000001">
    <property type="protein sequence ID" value="MBC5682462.1"/>
    <property type="molecule type" value="Genomic_DNA"/>
</dbReference>
<sequence length="326" mass="35891">MTVTEIAKLAGVSKACVSRYFNHGYVSEEKRKKIKEVIEQTGYVPSKKMQSQLQTVKPTIGVIIPKINSESISRVIAGISQVLNREGYRMLLADTENSIEKEIQYLQSFKQDNLAGIIFSATIITKQHLELLQSLTVPIVILSQNVPEFSCVYHDDYGAAAAMAEKLIGLKRKNYGAVLVTSEDKAAGDARCNGFMDTMKKNHIQLNDKAITYSDFSLESGYDAAEKLFSQAPDTEAVFCATDTIAIGVIQYLKGIGKRIPEDVAVTGIGHSRMTEIISPTVTTAHLFYKSTGIEGADMLIKIIDSGIDMKNKLKMGFEVIQQESC</sequence>
<name>A0ABR7G4W1_9FIRM</name>
<dbReference type="SMART" id="SM00354">
    <property type="entry name" value="HTH_LACI"/>
    <property type="match status" value="1"/>
</dbReference>
<gene>
    <name evidence="5" type="ORF">H8S40_02515</name>
</gene>
<dbReference type="SUPFAM" id="SSF53822">
    <property type="entry name" value="Periplasmic binding protein-like I"/>
    <property type="match status" value="1"/>
</dbReference>
<dbReference type="InterPro" id="IPR010982">
    <property type="entry name" value="Lambda_DNA-bd_dom_sf"/>
</dbReference>
<dbReference type="Gene3D" id="1.10.260.40">
    <property type="entry name" value="lambda repressor-like DNA-binding domains"/>
    <property type="match status" value="1"/>
</dbReference>
<dbReference type="CDD" id="cd01392">
    <property type="entry name" value="HTH_LacI"/>
    <property type="match status" value="1"/>
</dbReference>
<feature type="domain" description="HTH lacI-type" evidence="4">
    <location>
        <begin position="1"/>
        <end position="54"/>
    </location>
</feature>
<reference evidence="5 6" key="1">
    <citation type="submission" date="2020-08" db="EMBL/GenBank/DDBJ databases">
        <title>Genome public.</title>
        <authorList>
            <person name="Liu C."/>
            <person name="Sun Q."/>
        </authorList>
    </citation>
    <scope>NUCLEOTIDE SEQUENCE [LARGE SCALE GENOMIC DNA]</scope>
    <source>
        <strain evidence="5 6">NSJ-13</strain>
    </source>
</reference>
<proteinExistence type="predicted"/>
<dbReference type="PROSITE" id="PS50932">
    <property type="entry name" value="HTH_LACI_2"/>
    <property type="match status" value="1"/>
</dbReference>
<dbReference type="SUPFAM" id="SSF47413">
    <property type="entry name" value="lambda repressor-like DNA-binding domains"/>
    <property type="match status" value="1"/>
</dbReference>
<protein>
    <submittedName>
        <fullName evidence="5">LacI family DNA-binding transcriptional regulator</fullName>
    </submittedName>
</protein>
<dbReference type="RefSeq" id="WP_118737640.1">
    <property type="nucleotide sequence ID" value="NZ_JACOPE010000001.1"/>
</dbReference>
<dbReference type="CDD" id="cd01542">
    <property type="entry name" value="PBP1_TreR-like"/>
    <property type="match status" value="1"/>
</dbReference>
<dbReference type="Pfam" id="PF00532">
    <property type="entry name" value="Peripla_BP_1"/>
    <property type="match status" value="1"/>
</dbReference>
<keyword evidence="6" id="KW-1185">Reference proteome</keyword>
<dbReference type="InterPro" id="IPR000843">
    <property type="entry name" value="HTH_LacI"/>
</dbReference>
<evidence type="ECO:0000256" key="1">
    <source>
        <dbReference type="ARBA" id="ARBA00023015"/>
    </source>
</evidence>
<comment type="caution">
    <text evidence="5">The sequence shown here is derived from an EMBL/GenBank/DDBJ whole genome shotgun (WGS) entry which is preliminary data.</text>
</comment>
<keyword evidence="3" id="KW-0804">Transcription</keyword>
<dbReference type="InterPro" id="IPR001761">
    <property type="entry name" value="Peripla_BP/Lac1_sug-bd_dom"/>
</dbReference>
<dbReference type="GO" id="GO:0003677">
    <property type="term" value="F:DNA binding"/>
    <property type="evidence" value="ECO:0007669"/>
    <property type="project" value="UniProtKB-KW"/>
</dbReference>
<dbReference type="Pfam" id="PF00356">
    <property type="entry name" value="LacI"/>
    <property type="match status" value="1"/>
</dbReference>
<accession>A0ABR7G4W1</accession>
<dbReference type="Gene3D" id="3.40.50.2300">
    <property type="match status" value="2"/>
</dbReference>
<dbReference type="Proteomes" id="UP000631576">
    <property type="component" value="Unassembled WGS sequence"/>
</dbReference>
<dbReference type="InterPro" id="IPR028082">
    <property type="entry name" value="Peripla_BP_I"/>
</dbReference>
<evidence type="ECO:0000313" key="6">
    <source>
        <dbReference type="Proteomes" id="UP000631576"/>
    </source>
</evidence>
<evidence type="ECO:0000256" key="3">
    <source>
        <dbReference type="ARBA" id="ARBA00023163"/>
    </source>
</evidence>